<dbReference type="SUPFAM" id="SSF53383">
    <property type="entry name" value="PLP-dependent transferases"/>
    <property type="match status" value="1"/>
</dbReference>
<dbReference type="InterPro" id="IPR015422">
    <property type="entry name" value="PyrdxlP-dep_Trfase_small"/>
</dbReference>
<accession>A0A2R6BZ85</accession>
<protein>
    <recommendedName>
        <fullName evidence="7">Aspartate aminotransferase family protein</fullName>
    </recommendedName>
</protein>
<proteinExistence type="predicted"/>
<dbReference type="Proteomes" id="UP000241886">
    <property type="component" value="Unassembled WGS sequence"/>
</dbReference>
<organism evidence="5 6">
    <name type="scientific">Candidatus Marsarchaeota G2 archaeon ECH_B_SAG-G16</name>
    <dbReference type="NCBI Taxonomy" id="1978167"/>
    <lineage>
        <taxon>Archaea</taxon>
        <taxon>Candidatus Marsarchaeota</taxon>
        <taxon>Candidatus Marsarchaeota group 2</taxon>
    </lineage>
</organism>
<dbReference type="GO" id="GO:0030170">
    <property type="term" value="F:pyridoxal phosphate binding"/>
    <property type="evidence" value="ECO:0007669"/>
    <property type="project" value="InterPro"/>
</dbReference>
<feature type="non-terminal residue" evidence="5">
    <location>
        <position position="200"/>
    </location>
</feature>
<dbReference type="InterPro" id="IPR015424">
    <property type="entry name" value="PyrdxlP-dep_Trfase"/>
</dbReference>
<gene>
    <name evidence="5" type="ORF">B9Q13_05990</name>
</gene>
<keyword evidence="3" id="KW-0663">Pyridoxal phosphate</keyword>
<comment type="cofactor">
    <cofactor evidence="2">
        <name>pyridoxal 5'-phosphate</name>
        <dbReference type="ChEBI" id="CHEBI:597326"/>
    </cofactor>
</comment>
<dbReference type="Gene3D" id="3.90.1150.10">
    <property type="entry name" value="Aspartate Aminotransferase, domain 1"/>
    <property type="match status" value="1"/>
</dbReference>
<name>A0A2R6BZ85_9ARCH</name>
<evidence type="ECO:0000256" key="4">
    <source>
        <dbReference type="ARBA" id="ARBA00023235"/>
    </source>
</evidence>
<dbReference type="Gene3D" id="3.40.640.10">
    <property type="entry name" value="Type I PLP-dependent aspartate aminotransferase-like (Major domain)"/>
    <property type="match status" value="1"/>
</dbReference>
<dbReference type="AlphaFoldDB" id="A0A2R6BZ85"/>
<dbReference type="Pfam" id="PF00202">
    <property type="entry name" value="Aminotran_3"/>
    <property type="match status" value="1"/>
</dbReference>
<comment type="catalytic activity">
    <reaction evidence="1">
        <text>(S)-4-amino-5-oxopentanoate = 5-aminolevulinate</text>
        <dbReference type="Rhea" id="RHEA:14265"/>
        <dbReference type="ChEBI" id="CHEBI:57501"/>
        <dbReference type="ChEBI" id="CHEBI:356416"/>
        <dbReference type="EC" id="5.4.3.8"/>
    </reaction>
</comment>
<reference evidence="5 6" key="1">
    <citation type="submission" date="2017-04" db="EMBL/GenBank/DDBJ databases">
        <title>Novel microbial lineages endemic to geothermal iron-oxide mats fill important gaps in the evolutionary history of Archaea.</title>
        <authorList>
            <person name="Jay Z.J."/>
            <person name="Beam J.P."/>
            <person name="Dlakic M."/>
            <person name="Rusch D.B."/>
            <person name="Kozubal M.A."/>
            <person name="Inskeep W.P."/>
        </authorList>
    </citation>
    <scope>NUCLEOTIDE SEQUENCE [LARGE SCALE GENOMIC DNA]</scope>
    <source>
        <strain evidence="5">ECH_B_SAG-G16</strain>
    </source>
</reference>
<dbReference type="PANTHER" id="PTHR43713:SF3">
    <property type="entry name" value="GLUTAMATE-1-SEMIALDEHYDE 2,1-AMINOMUTASE 1, CHLOROPLASTIC-RELATED"/>
    <property type="match status" value="1"/>
</dbReference>
<evidence type="ECO:0008006" key="7">
    <source>
        <dbReference type="Google" id="ProtNLM"/>
    </source>
</evidence>
<dbReference type="EMBL" id="NEXO01000083">
    <property type="protein sequence ID" value="PSO03935.1"/>
    <property type="molecule type" value="Genomic_DNA"/>
</dbReference>
<dbReference type="GO" id="GO:0042286">
    <property type="term" value="F:glutamate-1-semialdehyde 2,1-aminomutase activity"/>
    <property type="evidence" value="ECO:0007669"/>
    <property type="project" value="UniProtKB-EC"/>
</dbReference>
<evidence type="ECO:0000256" key="2">
    <source>
        <dbReference type="ARBA" id="ARBA00001933"/>
    </source>
</evidence>
<dbReference type="InterPro" id="IPR015421">
    <property type="entry name" value="PyrdxlP-dep_Trfase_major"/>
</dbReference>
<dbReference type="PANTHER" id="PTHR43713">
    <property type="entry name" value="GLUTAMATE-1-SEMIALDEHYDE 2,1-AMINOMUTASE"/>
    <property type="match status" value="1"/>
</dbReference>
<dbReference type="InterPro" id="IPR005814">
    <property type="entry name" value="Aminotrans_3"/>
</dbReference>
<evidence type="ECO:0000313" key="5">
    <source>
        <dbReference type="EMBL" id="PSO03935.1"/>
    </source>
</evidence>
<dbReference type="GO" id="GO:0008483">
    <property type="term" value="F:transaminase activity"/>
    <property type="evidence" value="ECO:0007669"/>
    <property type="project" value="InterPro"/>
</dbReference>
<keyword evidence="4" id="KW-0413">Isomerase</keyword>
<comment type="caution">
    <text evidence="5">The sequence shown here is derived from an EMBL/GenBank/DDBJ whole genome shotgun (WGS) entry which is preliminary data.</text>
</comment>
<evidence type="ECO:0000256" key="3">
    <source>
        <dbReference type="ARBA" id="ARBA00022898"/>
    </source>
</evidence>
<evidence type="ECO:0000256" key="1">
    <source>
        <dbReference type="ARBA" id="ARBA00001579"/>
    </source>
</evidence>
<sequence length="200" mass="22152">MVIIMNLARTLTTTKSAELYAEAKKVIPSGVSSLQRIAGFSTHPLYMRRGFGSRIVDVDNNEYVDLLMGYGALINGHRHPRIIEALRRQLEEMTLCGTPTELEVKTAKKVVSMVPNADMVLFCNSGTEATMHAIRIARAVTGKDRIVKFEGAYHGQHDYVLFSVEPAEVGLEVSPFRIPYQPGIPDEISHTVVVAPWNNA</sequence>
<evidence type="ECO:0000313" key="6">
    <source>
        <dbReference type="Proteomes" id="UP000241886"/>
    </source>
</evidence>